<evidence type="ECO:0000313" key="2">
    <source>
        <dbReference type="EMBL" id="QJB04883.1"/>
    </source>
</evidence>
<proteinExistence type="predicted"/>
<gene>
    <name evidence="1" type="ORF">MM171A00153_0007</name>
    <name evidence="2" type="ORF">MM171B00165_0059</name>
</gene>
<protein>
    <submittedName>
        <fullName evidence="2">Uncharacterized protein</fullName>
    </submittedName>
</protein>
<dbReference type="EMBL" id="MT143891">
    <property type="protein sequence ID" value="QJB04883.1"/>
    <property type="molecule type" value="Genomic_DNA"/>
</dbReference>
<name>A0A6M3MGV0_9ZZZZ</name>
<reference evidence="2" key="1">
    <citation type="submission" date="2020-03" db="EMBL/GenBank/DDBJ databases">
        <title>The deep terrestrial virosphere.</title>
        <authorList>
            <person name="Holmfeldt K."/>
            <person name="Nilsson E."/>
            <person name="Simone D."/>
            <person name="Lopez-Fernandez M."/>
            <person name="Wu X."/>
            <person name="de Brujin I."/>
            <person name="Lundin D."/>
            <person name="Andersson A."/>
            <person name="Bertilsson S."/>
            <person name="Dopson M."/>
        </authorList>
    </citation>
    <scope>NUCLEOTIDE SEQUENCE</scope>
    <source>
        <strain evidence="1">MM171A00153</strain>
        <strain evidence="2">MM171B00165</strain>
    </source>
</reference>
<dbReference type="AlphaFoldDB" id="A0A6M3MGV0"/>
<sequence>MDSSQFVVTLAYTDTDGVPHEVALDVIAEVPGDACDSALASAGVSRRQLLWISARDISAVWPSYGWHRL</sequence>
<organism evidence="2">
    <name type="scientific">viral metagenome</name>
    <dbReference type="NCBI Taxonomy" id="1070528"/>
    <lineage>
        <taxon>unclassified sequences</taxon>
        <taxon>metagenomes</taxon>
        <taxon>organismal metagenomes</taxon>
    </lineage>
</organism>
<evidence type="ECO:0000313" key="1">
    <source>
        <dbReference type="EMBL" id="QJB00988.1"/>
    </source>
</evidence>
<accession>A0A6M3MGV0</accession>
<dbReference type="EMBL" id="MT143704">
    <property type="protein sequence ID" value="QJB00988.1"/>
    <property type="molecule type" value="Genomic_DNA"/>
</dbReference>